<dbReference type="Proteomes" id="UP000184452">
    <property type="component" value="Unassembled WGS sequence"/>
</dbReference>
<dbReference type="EMBL" id="FQZK01000008">
    <property type="protein sequence ID" value="SHJ69338.1"/>
    <property type="molecule type" value="Genomic_DNA"/>
</dbReference>
<gene>
    <name evidence="2" type="ORF">SAMN05421803_108179</name>
</gene>
<feature type="region of interest" description="Disordered" evidence="1">
    <location>
        <begin position="1"/>
        <end position="37"/>
    </location>
</feature>
<evidence type="ECO:0000256" key="1">
    <source>
        <dbReference type="SAM" id="MobiDB-lite"/>
    </source>
</evidence>
<dbReference type="STRING" id="758803.SAMN05421803_108179"/>
<keyword evidence="3" id="KW-1185">Reference proteome</keyword>
<dbReference type="AlphaFoldDB" id="A0A1M6LDU6"/>
<name>A0A1M6LDU6_9ACTN</name>
<organism evidence="2 3">
    <name type="scientific">Nocardiopsis flavescens</name>
    <dbReference type="NCBI Taxonomy" id="758803"/>
    <lineage>
        <taxon>Bacteria</taxon>
        <taxon>Bacillati</taxon>
        <taxon>Actinomycetota</taxon>
        <taxon>Actinomycetes</taxon>
        <taxon>Streptosporangiales</taxon>
        <taxon>Nocardiopsidaceae</taxon>
        <taxon>Nocardiopsis</taxon>
    </lineage>
</organism>
<protein>
    <submittedName>
        <fullName evidence="2">Uncharacterized protein</fullName>
    </submittedName>
</protein>
<reference evidence="2 3" key="1">
    <citation type="submission" date="2016-11" db="EMBL/GenBank/DDBJ databases">
        <authorList>
            <person name="Jaros S."/>
            <person name="Januszkiewicz K."/>
            <person name="Wedrychowicz H."/>
        </authorList>
    </citation>
    <scope>NUCLEOTIDE SEQUENCE [LARGE SCALE GENOMIC DNA]</scope>
    <source>
        <strain evidence="2 3">CGMCC 4.5723</strain>
    </source>
</reference>
<accession>A0A1M6LDU6</accession>
<evidence type="ECO:0000313" key="3">
    <source>
        <dbReference type="Proteomes" id="UP000184452"/>
    </source>
</evidence>
<dbReference type="RefSeq" id="WP_073380038.1">
    <property type="nucleotide sequence ID" value="NZ_FQZK01000008.1"/>
</dbReference>
<proteinExistence type="predicted"/>
<sequence>MTMSEQRRTAVNGPSAPRNPYDRPPLEERAPDVGVRHREPLFPHETLEGWRHPDGEWHWRYRARVDAHPVTVRLTAEPGVPVEEVAERVRAVAALGTVG</sequence>
<evidence type="ECO:0000313" key="2">
    <source>
        <dbReference type="EMBL" id="SHJ69338.1"/>
    </source>
</evidence>
<feature type="compositionally biased region" description="Basic and acidic residues" evidence="1">
    <location>
        <begin position="20"/>
        <end position="37"/>
    </location>
</feature>